<accession>A0A381QGY2</accession>
<protein>
    <submittedName>
        <fullName evidence="2">Uncharacterized protein</fullName>
    </submittedName>
</protein>
<evidence type="ECO:0000256" key="1">
    <source>
        <dbReference type="SAM" id="MobiDB-lite"/>
    </source>
</evidence>
<dbReference type="AlphaFoldDB" id="A0A381QGY2"/>
<name>A0A381QGY2_9ZZZZ</name>
<organism evidence="2">
    <name type="scientific">marine metagenome</name>
    <dbReference type="NCBI Taxonomy" id="408172"/>
    <lineage>
        <taxon>unclassified sequences</taxon>
        <taxon>metagenomes</taxon>
        <taxon>ecological metagenomes</taxon>
    </lineage>
</organism>
<proteinExistence type="predicted"/>
<sequence length="78" mass="8653">MEGEPRCYGRTQQQGQCSHGRDYKKQHDHSMRSVLVHVFQGDSEEPTLENALEHGGIRLLEIRKWATGDSLACAGGSA</sequence>
<dbReference type="EMBL" id="UINC01001325">
    <property type="protein sequence ID" value="SUZ77649.1"/>
    <property type="molecule type" value="Genomic_DNA"/>
</dbReference>
<evidence type="ECO:0000313" key="2">
    <source>
        <dbReference type="EMBL" id="SUZ77649.1"/>
    </source>
</evidence>
<reference evidence="2" key="1">
    <citation type="submission" date="2018-05" db="EMBL/GenBank/DDBJ databases">
        <authorList>
            <person name="Lanie J.A."/>
            <person name="Ng W.-L."/>
            <person name="Kazmierczak K.M."/>
            <person name="Andrzejewski T.M."/>
            <person name="Davidsen T.M."/>
            <person name="Wayne K.J."/>
            <person name="Tettelin H."/>
            <person name="Glass J.I."/>
            <person name="Rusch D."/>
            <person name="Podicherti R."/>
            <person name="Tsui H.-C.T."/>
            <person name="Winkler M.E."/>
        </authorList>
    </citation>
    <scope>NUCLEOTIDE SEQUENCE</scope>
</reference>
<feature type="region of interest" description="Disordered" evidence="1">
    <location>
        <begin position="1"/>
        <end position="26"/>
    </location>
</feature>
<gene>
    <name evidence="2" type="ORF">METZ01_LOCUS30503</name>
</gene>